<evidence type="ECO:0000313" key="2">
    <source>
        <dbReference type="EMBL" id="SFG38144.1"/>
    </source>
</evidence>
<gene>
    <name evidence="2" type="ORF">SAMN05192565_102232</name>
</gene>
<keyword evidence="1" id="KW-0812">Transmembrane</keyword>
<protein>
    <submittedName>
        <fullName evidence="2">Predicted secreted protein</fullName>
    </submittedName>
</protein>
<dbReference type="EMBL" id="FOPM01000002">
    <property type="protein sequence ID" value="SFG38144.1"/>
    <property type="molecule type" value="Genomic_DNA"/>
</dbReference>
<dbReference type="AlphaFoldDB" id="A0A1I2RBT9"/>
<evidence type="ECO:0000313" key="3">
    <source>
        <dbReference type="Proteomes" id="UP000199229"/>
    </source>
</evidence>
<organism evidence="2 3">
    <name type="scientific">Methylobacterium gossipiicola</name>
    <dbReference type="NCBI Taxonomy" id="582675"/>
    <lineage>
        <taxon>Bacteria</taxon>
        <taxon>Pseudomonadati</taxon>
        <taxon>Pseudomonadota</taxon>
        <taxon>Alphaproteobacteria</taxon>
        <taxon>Hyphomicrobiales</taxon>
        <taxon>Methylobacteriaceae</taxon>
        <taxon>Methylobacterium</taxon>
    </lineage>
</organism>
<dbReference type="InterPro" id="IPR009935">
    <property type="entry name" value="DUF1467"/>
</dbReference>
<keyword evidence="3" id="KW-1185">Reference proteome</keyword>
<feature type="transmembrane region" description="Helical" evidence="1">
    <location>
        <begin position="12"/>
        <end position="31"/>
    </location>
</feature>
<proteinExistence type="predicted"/>
<evidence type="ECO:0000256" key="1">
    <source>
        <dbReference type="SAM" id="Phobius"/>
    </source>
</evidence>
<sequence>MNAVLVSLAASTLRTLAVMLAVIALVVVVAVSQFRLTVFGAVALYFVVWWTLLFVILPIRNQAETDPALVVPGQDPGAPATPRLREKALWTTLLASVVFLGAIPLFELAGL</sequence>
<dbReference type="STRING" id="582675.SAMN05192565_102232"/>
<feature type="transmembrane region" description="Helical" evidence="1">
    <location>
        <begin position="38"/>
        <end position="59"/>
    </location>
</feature>
<dbReference type="Proteomes" id="UP000199229">
    <property type="component" value="Unassembled WGS sequence"/>
</dbReference>
<dbReference type="Pfam" id="PF07330">
    <property type="entry name" value="DUF1467"/>
    <property type="match status" value="1"/>
</dbReference>
<keyword evidence="1" id="KW-0472">Membrane</keyword>
<name>A0A1I2RBT9_9HYPH</name>
<feature type="transmembrane region" description="Helical" evidence="1">
    <location>
        <begin position="88"/>
        <end position="109"/>
    </location>
</feature>
<keyword evidence="1" id="KW-1133">Transmembrane helix</keyword>
<reference evidence="3" key="1">
    <citation type="submission" date="2016-10" db="EMBL/GenBank/DDBJ databases">
        <authorList>
            <person name="Varghese N."/>
            <person name="Submissions S."/>
        </authorList>
    </citation>
    <scope>NUCLEOTIDE SEQUENCE [LARGE SCALE GENOMIC DNA]</scope>
    <source>
        <strain evidence="3">Gh-105</strain>
    </source>
</reference>
<accession>A0A1I2RBT9</accession>